<dbReference type="PANTHER" id="PTHR12904">
    <property type="match status" value="1"/>
</dbReference>
<sequence length="547" mass="63807">MTTLQSTQHTPEKQLLNDTSSYDTISQQPNEFLLAQQVKLDDNSKKLSPLPFELMDKIFRYTYFNDIEKVYSINSNIKSFAKSISLVNSEFYLLSLKYIYKYANFTRSTSFDKFLKNLLQNPYIGNYVQFLDFSEFTSVGLGRTGQMMQDIQMVTETTIMDCLSLTPNLREFLACESIQNDLNHQIINYLFNTLTKLESLDFTGCNGYNFVQSFKNLKLNENYSLKKLSFHDCTDLNHEFYIELLKNLKNLERLDLMHTLITTKILTSLNENSRLTHLSMARCSRLGTTRELIEFLTKHPTVSNGSLRWLNLEVDTNIASPFNQHTLSFLLRNMNAPRLRYLNLSGIEVNFKHLELIVEKFEKMESLVLAHSQISIDELIQFLKLCKNLKFIGLTGNKNITRWSLDNYKLLTACPTLLAIEVDYKVCEVLDETSKKLKIFNSETNNIEIWKSFNNSGQGRRAWIFKLNDEQLKKELKGQPLNFNNNIIYFDINTGEKIFQKIKFPTFLKYASRKINCSKGLFKSIEINTFPVDFSERGLYKYYSLNK</sequence>
<protein>
    <submittedName>
        <fullName evidence="1">Uncharacterized protein</fullName>
    </submittedName>
</protein>
<gene>
    <name evidence="1" type="ORF">CANARDRAFT_194302</name>
</gene>
<dbReference type="EMBL" id="KV453848">
    <property type="protein sequence ID" value="ODV87252.1"/>
    <property type="molecule type" value="Genomic_DNA"/>
</dbReference>
<proteinExistence type="predicted"/>
<dbReference type="STRING" id="983967.A0A1E4T6A3"/>
<keyword evidence="2" id="KW-1185">Reference proteome</keyword>
<dbReference type="PANTHER" id="PTHR12904:SF23">
    <property type="entry name" value="PROTEIN ZER-1 HOMOLOG"/>
    <property type="match status" value="1"/>
</dbReference>
<dbReference type="OrthoDB" id="9994419at2759"/>
<dbReference type="Gene3D" id="3.80.10.10">
    <property type="entry name" value="Ribonuclease Inhibitor"/>
    <property type="match status" value="1"/>
</dbReference>
<reference evidence="2" key="1">
    <citation type="submission" date="2016-04" db="EMBL/GenBank/DDBJ databases">
        <title>Comparative genomics of biotechnologically important yeasts.</title>
        <authorList>
            <consortium name="DOE Joint Genome Institute"/>
            <person name="Riley R."/>
            <person name="Haridas S."/>
            <person name="Wolfe K.H."/>
            <person name="Lopes M.R."/>
            <person name="Hittinger C.T."/>
            <person name="Goker M."/>
            <person name="Salamov A."/>
            <person name="Wisecaver J."/>
            <person name="Long T.M."/>
            <person name="Aerts A.L."/>
            <person name="Barry K."/>
            <person name="Choi C."/>
            <person name="Clum A."/>
            <person name="Coughlan A.Y."/>
            <person name="Deshpande S."/>
            <person name="Douglass A.P."/>
            <person name="Hanson S.J."/>
            <person name="Klenk H.-P."/>
            <person name="Labutti K."/>
            <person name="Lapidus A."/>
            <person name="Lindquist E."/>
            <person name="Lipzen A."/>
            <person name="Meier-Kolthoff J.P."/>
            <person name="Ohm R.A."/>
            <person name="Otillar R.P."/>
            <person name="Pangilinan J."/>
            <person name="Peng Y."/>
            <person name="Rokas A."/>
            <person name="Rosa C.A."/>
            <person name="Scheuner C."/>
            <person name="Sibirny A.A."/>
            <person name="Slot J.C."/>
            <person name="Stielow J.B."/>
            <person name="Sun H."/>
            <person name="Kurtzman C.P."/>
            <person name="Blackwell M."/>
            <person name="Grigoriev I.V."/>
            <person name="Jeffries T.W."/>
        </authorList>
    </citation>
    <scope>NUCLEOTIDE SEQUENCE [LARGE SCALE GENOMIC DNA]</scope>
    <source>
        <strain evidence="2">NRRL YB-2248</strain>
    </source>
</reference>
<dbReference type="SUPFAM" id="SSF52047">
    <property type="entry name" value="RNI-like"/>
    <property type="match status" value="1"/>
</dbReference>
<organism evidence="1 2">
    <name type="scientific">[Candida] arabinofermentans NRRL YB-2248</name>
    <dbReference type="NCBI Taxonomy" id="983967"/>
    <lineage>
        <taxon>Eukaryota</taxon>
        <taxon>Fungi</taxon>
        <taxon>Dikarya</taxon>
        <taxon>Ascomycota</taxon>
        <taxon>Saccharomycotina</taxon>
        <taxon>Pichiomycetes</taxon>
        <taxon>Pichiales</taxon>
        <taxon>Pichiaceae</taxon>
        <taxon>Ogataea</taxon>
        <taxon>Ogataea/Candida clade</taxon>
    </lineage>
</organism>
<dbReference type="Proteomes" id="UP000094801">
    <property type="component" value="Unassembled WGS sequence"/>
</dbReference>
<evidence type="ECO:0000313" key="2">
    <source>
        <dbReference type="Proteomes" id="UP000094801"/>
    </source>
</evidence>
<dbReference type="InterPro" id="IPR032675">
    <property type="entry name" value="LRR_dom_sf"/>
</dbReference>
<dbReference type="InterPro" id="IPR051341">
    <property type="entry name" value="Zyg-11_UBL_adapter"/>
</dbReference>
<evidence type="ECO:0000313" key="1">
    <source>
        <dbReference type="EMBL" id="ODV87252.1"/>
    </source>
</evidence>
<dbReference type="AlphaFoldDB" id="A0A1E4T6A3"/>
<name>A0A1E4T6A3_9ASCO</name>
<accession>A0A1E4T6A3</accession>